<dbReference type="PANTHER" id="PTHR11848">
    <property type="entry name" value="TGF-BETA FAMILY"/>
    <property type="match status" value="1"/>
</dbReference>
<dbReference type="GO" id="GO:0008083">
    <property type="term" value="F:growth factor activity"/>
    <property type="evidence" value="ECO:0007669"/>
    <property type="project" value="UniProtKB-KW"/>
</dbReference>
<dbReference type="EMBL" id="KB097182">
    <property type="protein sequence ID" value="ESN98247.1"/>
    <property type="molecule type" value="Genomic_DNA"/>
</dbReference>
<evidence type="ECO:0000256" key="2">
    <source>
        <dbReference type="ARBA" id="ARBA00006656"/>
    </source>
</evidence>
<dbReference type="InterPro" id="IPR001111">
    <property type="entry name" value="TGF-b_propeptide"/>
</dbReference>
<dbReference type="GO" id="GO:0005615">
    <property type="term" value="C:extracellular space"/>
    <property type="evidence" value="ECO:0000318"/>
    <property type="project" value="GO_Central"/>
</dbReference>
<dbReference type="CTD" id="20212483"/>
<evidence type="ECO:0000256" key="7">
    <source>
        <dbReference type="SAM" id="SignalP"/>
    </source>
</evidence>
<dbReference type="OrthoDB" id="5948587at2759"/>
<comment type="subcellular location">
    <subcellularLocation>
        <location evidence="1">Secreted</location>
    </subcellularLocation>
</comment>
<dbReference type="eggNOG" id="KOG3900">
    <property type="taxonomic scope" value="Eukaryota"/>
</dbReference>
<evidence type="ECO:0000256" key="5">
    <source>
        <dbReference type="ARBA" id="ARBA00023157"/>
    </source>
</evidence>
<dbReference type="OMA" id="SHNCCLK"/>
<evidence type="ECO:0000256" key="4">
    <source>
        <dbReference type="ARBA" id="ARBA00023030"/>
    </source>
</evidence>
<dbReference type="SUPFAM" id="SSF57501">
    <property type="entry name" value="Cystine-knot cytokines"/>
    <property type="match status" value="1"/>
</dbReference>
<evidence type="ECO:0000256" key="1">
    <source>
        <dbReference type="ARBA" id="ARBA00004613"/>
    </source>
</evidence>
<organism evidence="10 11">
    <name type="scientific">Helobdella robusta</name>
    <name type="common">Californian leech</name>
    <dbReference type="NCBI Taxonomy" id="6412"/>
    <lineage>
        <taxon>Eukaryota</taxon>
        <taxon>Metazoa</taxon>
        <taxon>Spiralia</taxon>
        <taxon>Lophotrochozoa</taxon>
        <taxon>Annelida</taxon>
        <taxon>Clitellata</taxon>
        <taxon>Hirudinea</taxon>
        <taxon>Rhynchobdellida</taxon>
        <taxon>Glossiphoniidae</taxon>
        <taxon>Helobdella</taxon>
    </lineage>
</organism>
<feature type="chain" id="PRO_5010980999" evidence="7">
    <location>
        <begin position="24"/>
        <end position="353"/>
    </location>
</feature>
<dbReference type="InterPro" id="IPR029034">
    <property type="entry name" value="Cystine-knot_cytokine"/>
</dbReference>
<dbReference type="GO" id="GO:0005125">
    <property type="term" value="F:cytokine activity"/>
    <property type="evidence" value="ECO:0000318"/>
    <property type="project" value="GO_Central"/>
</dbReference>
<keyword evidence="5" id="KW-1015">Disulfide bond</keyword>
<sequence>MALIPIKNVLLFTIFLMVFNNRSINVLIYSNLTKDCHNCLANGLVEIHKVEQIKKNILHKLNLTKAPNMSGLPIPDLPHLRDIIRDINRQAESRLVPRQASVSKLYRFSQDLPNQPPNTPLVFFNLTDVRLLVANDLSKCTLGLYVKKNSAGQARRSNIQLYDASTDRLLHNHSIGLADINKWVSLDVTELVKRWKSGASVNRGFKVVMSDDKGAGVALVSVKQSGDENYMPVLEMDIVKATHPRSKRGANTCNFDSQMCCTKELIVNFTEIGWNFVLAPNTFGSSLCLGNCPNITIPRPIIISSDNPVPQNCCTPSQYIPLTIMYFNSINSIRIETINGIVARECTCPVTPL</sequence>
<dbReference type="InterPro" id="IPR001839">
    <property type="entry name" value="TGF-b_C"/>
</dbReference>
<evidence type="ECO:0000313" key="11">
    <source>
        <dbReference type="Proteomes" id="UP000015101"/>
    </source>
</evidence>
<evidence type="ECO:0000313" key="9">
    <source>
        <dbReference type="EMBL" id="ESN98247.1"/>
    </source>
</evidence>
<keyword evidence="7" id="KW-0732">Signal</keyword>
<dbReference type="Gene3D" id="2.60.120.970">
    <property type="match status" value="1"/>
</dbReference>
<evidence type="ECO:0000256" key="6">
    <source>
        <dbReference type="RuleBase" id="RU000354"/>
    </source>
</evidence>
<dbReference type="Proteomes" id="UP000015101">
    <property type="component" value="Unassembled WGS sequence"/>
</dbReference>
<evidence type="ECO:0000259" key="8">
    <source>
        <dbReference type="PROSITE" id="PS51362"/>
    </source>
</evidence>
<comment type="similarity">
    <text evidence="2 6">Belongs to the TGF-beta family.</text>
</comment>
<feature type="signal peptide" evidence="7">
    <location>
        <begin position="1"/>
        <end position="23"/>
    </location>
</feature>
<evidence type="ECO:0000313" key="10">
    <source>
        <dbReference type="EnsemblMetazoa" id="HelroP193014"/>
    </source>
</evidence>
<gene>
    <name evidence="10" type="primary">20212483</name>
    <name evidence="9" type="synonym">MSTN1</name>
    <name evidence="9" type="ORF">HELRODRAFT_193014</name>
</gene>
<dbReference type="EnsemblMetazoa" id="HelroT193014">
    <property type="protein sequence ID" value="HelroP193014"/>
    <property type="gene ID" value="HelroG193014"/>
</dbReference>
<feature type="domain" description="TGF-beta family profile" evidence="8">
    <location>
        <begin position="245"/>
        <end position="349"/>
    </location>
</feature>
<evidence type="ECO:0000256" key="3">
    <source>
        <dbReference type="ARBA" id="ARBA00022525"/>
    </source>
</evidence>
<dbReference type="InterPro" id="IPR017948">
    <property type="entry name" value="TGFb_CS"/>
</dbReference>
<accession>T1FUI7</accession>
<dbReference type="Gene3D" id="2.10.90.10">
    <property type="entry name" value="Cystine-knot cytokines"/>
    <property type="match status" value="1"/>
</dbReference>
<dbReference type="FunCoup" id="T1FUI7">
    <property type="interactions" value="32"/>
</dbReference>
<dbReference type="InterPro" id="IPR015615">
    <property type="entry name" value="TGF-beta-rel"/>
</dbReference>
<reference evidence="10" key="3">
    <citation type="submission" date="2015-06" db="UniProtKB">
        <authorList>
            <consortium name="EnsemblMetazoa"/>
        </authorList>
    </citation>
    <scope>IDENTIFICATION</scope>
</reference>
<reference evidence="9 11" key="2">
    <citation type="journal article" date="2013" name="Nature">
        <title>Insights into bilaterian evolution from three spiralian genomes.</title>
        <authorList>
            <person name="Simakov O."/>
            <person name="Marletaz F."/>
            <person name="Cho S.J."/>
            <person name="Edsinger-Gonzales E."/>
            <person name="Havlak P."/>
            <person name="Hellsten U."/>
            <person name="Kuo D.H."/>
            <person name="Larsson T."/>
            <person name="Lv J."/>
            <person name="Arendt D."/>
            <person name="Savage R."/>
            <person name="Osoegawa K."/>
            <person name="de Jong P."/>
            <person name="Grimwood J."/>
            <person name="Chapman J.A."/>
            <person name="Shapiro H."/>
            <person name="Aerts A."/>
            <person name="Otillar R.P."/>
            <person name="Terry A.Y."/>
            <person name="Boore J.L."/>
            <person name="Grigoriev I.V."/>
            <person name="Lindberg D.R."/>
            <person name="Seaver E.C."/>
            <person name="Weisblat D.A."/>
            <person name="Putnam N.H."/>
            <person name="Rokhsar D.S."/>
        </authorList>
    </citation>
    <scope>NUCLEOTIDE SEQUENCE</scope>
</reference>
<dbReference type="HOGENOM" id="CLU_785910_0_0_1"/>
<dbReference type="STRING" id="6412.T1FUI7"/>
<dbReference type="EMBL" id="AMQM01005941">
    <property type="status" value="NOT_ANNOTATED_CDS"/>
    <property type="molecule type" value="Genomic_DNA"/>
</dbReference>
<dbReference type="RefSeq" id="XP_009023590.1">
    <property type="nucleotide sequence ID" value="XM_009025342.1"/>
</dbReference>
<protein>
    <submittedName>
        <fullName evidence="9">Putative Activin/Myostatin/TGF-beta-class TGF-beta signal molecule</fullName>
    </submittedName>
</protein>
<dbReference type="Pfam" id="PF00019">
    <property type="entry name" value="TGF_beta"/>
    <property type="match status" value="1"/>
</dbReference>
<proteinExistence type="inferred from homology"/>
<dbReference type="AlphaFoldDB" id="T1FUI7"/>
<dbReference type="PROSITE" id="PS00250">
    <property type="entry name" value="TGF_BETA_1"/>
    <property type="match status" value="1"/>
</dbReference>
<dbReference type="KEGG" id="hro:HELRODRAFT_193014"/>
<name>T1FUI7_HELRO</name>
<keyword evidence="11" id="KW-1185">Reference proteome</keyword>
<reference evidence="11" key="1">
    <citation type="submission" date="2012-12" db="EMBL/GenBank/DDBJ databases">
        <authorList>
            <person name="Hellsten U."/>
            <person name="Grimwood J."/>
            <person name="Chapman J.A."/>
            <person name="Shapiro H."/>
            <person name="Aerts A."/>
            <person name="Otillar R.P."/>
            <person name="Terry A.Y."/>
            <person name="Boore J.L."/>
            <person name="Simakov O."/>
            <person name="Marletaz F."/>
            <person name="Cho S.-J."/>
            <person name="Edsinger-Gonzales E."/>
            <person name="Havlak P."/>
            <person name="Kuo D.-H."/>
            <person name="Larsson T."/>
            <person name="Lv J."/>
            <person name="Arendt D."/>
            <person name="Savage R."/>
            <person name="Osoegawa K."/>
            <person name="de Jong P."/>
            <person name="Lindberg D.R."/>
            <person name="Seaver E.C."/>
            <person name="Weisblat D.A."/>
            <person name="Putnam N.H."/>
            <person name="Grigoriev I.V."/>
            <person name="Rokhsar D.S."/>
        </authorList>
    </citation>
    <scope>NUCLEOTIDE SEQUENCE</scope>
</reference>
<dbReference type="CDD" id="cd19378">
    <property type="entry name" value="TGF_beta_DAF7"/>
    <property type="match status" value="1"/>
</dbReference>
<dbReference type="PANTHER" id="PTHR11848:SF308">
    <property type="entry name" value="BMP-LIKE PROTEIN UNC-129"/>
    <property type="match status" value="1"/>
</dbReference>
<dbReference type="Pfam" id="PF00688">
    <property type="entry name" value="TGFb_propeptide"/>
    <property type="match status" value="1"/>
</dbReference>
<dbReference type="SMART" id="SM00204">
    <property type="entry name" value="TGFB"/>
    <property type="match status" value="1"/>
</dbReference>
<dbReference type="GO" id="GO:0007178">
    <property type="term" value="P:cell surface receptor protein serine/threonine kinase signaling pathway"/>
    <property type="evidence" value="ECO:0000318"/>
    <property type="project" value="GO_Central"/>
</dbReference>
<dbReference type="InParanoid" id="T1FUI7"/>
<dbReference type="GeneID" id="20212483"/>
<keyword evidence="3" id="KW-0964">Secreted</keyword>
<dbReference type="PROSITE" id="PS51362">
    <property type="entry name" value="TGF_BETA_2"/>
    <property type="match status" value="1"/>
</dbReference>
<keyword evidence="4 6" id="KW-0339">Growth factor</keyword>